<protein>
    <recommendedName>
        <fullName evidence="2">WW domain-containing protein</fullName>
    </recommendedName>
</protein>
<dbReference type="RefSeq" id="XP_002292636.1">
    <property type="nucleotide sequence ID" value="XM_002292600.1"/>
</dbReference>
<feature type="compositionally biased region" description="Polar residues" evidence="1">
    <location>
        <begin position="408"/>
        <end position="418"/>
    </location>
</feature>
<proteinExistence type="predicted"/>
<evidence type="ECO:0000259" key="2">
    <source>
        <dbReference type="PROSITE" id="PS01159"/>
    </source>
</evidence>
<feature type="region of interest" description="Disordered" evidence="1">
    <location>
        <begin position="331"/>
        <end position="353"/>
    </location>
</feature>
<feature type="compositionally biased region" description="Low complexity" evidence="1">
    <location>
        <begin position="29"/>
        <end position="38"/>
    </location>
</feature>
<sequence length="892" mass="96686">MADIRTESSAASSLPSVATSYSSRKESSRSSTTQSEAKGMSKWEDDMMVEKISHTPRRTSSRFSRSSNGSRGSKSSKTSSRMNSKEDTSDIQKLAAAALVETRAPRSNSSTNNSNSTSSLIGSVNRELGDGIRITGNGDEAEEDSVGSNGAILCDNRHTQPPPPPPLPRDSNSLNLISQEITDTTKKVLANHKLSASERRRLLLEVKRALKEGDDETLNSGDGTTLLSGYTNDNTYTTYNDGSLDGTMYTTDDTYKTYFTNYTKEVDTNSITYADDEDSVVEFGNNCCRWMCCAEAITGNDDEEEEQEIDWNTSSKSAGVSLSGVSRITEATFQSKKGHNRNDSLSTKGGDRTYTEDRSVISKFSIFGKDQEITSSKKPKSTPLTVKQRLERSKERDEERSLEKQQSEKASTSGDELSVGATTIATHCNVGEEASYHASLLGAAEVANESIALKDDLKKESSLDEEAIVVAEVKEGRRPPSCDPSTKTYATPVLSNVNGGRLPSKALATQAATNNSAKDMIDSIQEEVDNSTKISTNSMSSTSSDKSAAIANINVVSDKSIVSQETGSKTTVAVATPTPTRGRSFLSKTNFFSKQRSALDNHSVSPSVQTQKMNNSTVGRGVTGVPVKTVDKPMKWKEWTDPASGKAYYSNSDGVTTWTKPADFVGKEERLAAKEAVKKSAINTSTSPLSKAAAAKKKKKAESPHWISKLIGFMMTKKKTPKSKKVMPSTKPSAAKPTPSSKASPTRTPLAKRSITATPASPARTVSSDSLPGGSPAKPRRVGNANEKEDGSSVDTDNITNDSDEVAVKVDTPTTTTTQETEPPKKKKWREYTDAITGKKYYSNGTVVTWDRPADFVEREEESSFFECLRRQTCDNDLFFVGATRDISLYLC</sequence>
<dbReference type="SMART" id="SM00456">
    <property type="entry name" value="WW"/>
    <property type="match status" value="2"/>
</dbReference>
<feature type="region of interest" description="Disordered" evidence="1">
    <location>
        <begin position="600"/>
        <end position="626"/>
    </location>
</feature>
<feature type="region of interest" description="Disordered" evidence="1">
    <location>
        <begin position="678"/>
        <end position="827"/>
    </location>
</feature>
<feature type="compositionally biased region" description="Polar residues" evidence="1">
    <location>
        <begin position="755"/>
        <end position="770"/>
    </location>
</feature>
<dbReference type="InterPro" id="IPR001202">
    <property type="entry name" value="WW_dom"/>
</dbReference>
<dbReference type="eggNOG" id="ENOG502RKCM">
    <property type="taxonomic scope" value="Eukaryota"/>
</dbReference>
<dbReference type="KEGG" id="tps:THAPSDRAFT_24165"/>
<feature type="compositionally biased region" description="Polar residues" evidence="1">
    <location>
        <begin position="7"/>
        <end position="17"/>
    </location>
</feature>
<feature type="region of interest" description="Disordered" evidence="1">
    <location>
        <begin position="372"/>
        <end position="418"/>
    </location>
</feature>
<feature type="compositionally biased region" description="Low complexity" evidence="1">
    <location>
        <begin position="812"/>
        <end position="821"/>
    </location>
</feature>
<accession>B8C9D0</accession>
<dbReference type="Proteomes" id="UP000001449">
    <property type="component" value="Chromosome 10"/>
</dbReference>
<reference evidence="3 4" key="1">
    <citation type="journal article" date="2004" name="Science">
        <title>The genome of the diatom Thalassiosira pseudonana: ecology, evolution, and metabolism.</title>
        <authorList>
            <person name="Armbrust E.V."/>
            <person name="Berges J.A."/>
            <person name="Bowler C."/>
            <person name="Green B.R."/>
            <person name="Martinez D."/>
            <person name="Putnam N.H."/>
            <person name="Zhou S."/>
            <person name="Allen A.E."/>
            <person name="Apt K.E."/>
            <person name="Bechner M."/>
            <person name="Brzezinski M.A."/>
            <person name="Chaal B.K."/>
            <person name="Chiovitti A."/>
            <person name="Davis A.K."/>
            <person name="Demarest M.S."/>
            <person name="Detter J.C."/>
            <person name="Glavina T."/>
            <person name="Goodstein D."/>
            <person name="Hadi M.Z."/>
            <person name="Hellsten U."/>
            <person name="Hildebrand M."/>
            <person name="Jenkins B.D."/>
            <person name="Jurka J."/>
            <person name="Kapitonov V.V."/>
            <person name="Kroger N."/>
            <person name="Lau W.W."/>
            <person name="Lane T.W."/>
            <person name="Larimer F.W."/>
            <person name="Lippmeier J.C."/>
            <person name="Lucas S."/>
            <person name="Medina M."/>
            <person name="Montsant A."/>
            <person name="Obornik M."/>
            <person name="Parker M.S."/>
            <person name="Palenik B."/>
            <person name="Pazour G.J."/>
            <person name="Richardson P.M."/>
            <person name="Rynearson T.A."/>
            <person name="Saito M.A."/>
            <person name="Schwartz D.C."/>
            <person name="Thamatrakoln K."/>
            <person name="Valentin K."/>
            <person name="Vardi A."/>
            <person name="Wilkerson F.P."/>
            <person name="Rokhsar D.S."/>
        </authorList>
    </citation>
    <scope>NUCLEOTIDE SEQUENCE [LARGE SCALE GENOMIC DNA]</scope>
    <source>
        <strain evidence="3 4">CCMP1335</strain>
    </source>
</reference>
<reference evidence="3 4" key="2">
    <citation type="journal article" date="2008" name="Nature">
        <title>The Phaeodactylum genome reveals the evolutionary history of diatom genomes.</title>
        <authorList>
            <person name="Bowler C."/>
            <person name="Allen A.E."/>
            <person name="Badger J.H."/>
            <person name="Grimwood J."/>
            <person name="Jabbari K."/>
            <person name="Kuo A."/>
            <person name="Maheswari U."/>
            <person name="Martens C."/>
            <person name="Maumus F."/>
            <person name="Otillar R.P."/>
            <person name="Rayko E."/>
            <person name="Salamov A."/>
            <person name="Vandepoele K."/>
            <person name="Beszteri B."/>
            <person name="Gruber A."/>
            <person name="Heijde M."/>
            <person name="Katinka M."/>
            <person name="Mock T."/>
            <person name="Valentin K."/>
            <person name="Verret F."/>
            <person name="Berges J.A."/>
            <person name="Brownlee C."/>
            <person name="Cadoret J.P."/>
            <person name="Chiovitti A."/>
            <person name="Choi C.J."/>
            <person name="Coesel S."/>
            <person name="De Martino A."/>
            <person name="Detter J.C."/>
            <person name="Durkin C."/>
            <person name="Falciatore A."/>
            <person name="Fournet J."/>
            <person name="Haruta M."/>
            <person name="Huysman M.J."/>
            <person name="Jenkins B.D."/>
            <person name="Jiroutova K."/>
            <person name="Jorgensen R.E."/>
            <person name="Joubert Y."/>
            <person name="Kaplan A."/>
            <person name="Kroger N."/>
            <person name="Kroth P.G."/>
            <person name="La Roche J."/>
            <person name="Lindquist E."/>
            <person name="Lommer M."/>
            <person name="Martin-Jezequel V."/>
            <person name="Lopez P.J."/>
            <person name="Lucas S."/>
            <person name="Mangogna M."/>
            <person name="McGinnis K."/>
            <person name="Medlin L.K."/>
            <person name="Montsant A."/>
            <person name="Oudot-Le Secq M.P."/>
            <person name="Napoli C."/>
            <person name="Obornik M."/>
            <person name="Parker M.S."/>
            <person name="Petit J.L."/>
            <person name="Porcel B.M."/>
            <person name="Poulsen N."/>
            <person name="Robison M."/>
            <person name="Rychlewski L."/>
            <person name="Rynearson T.A."/>
            <person name="Schmutz J."/>
            <person name="Shapiro H."/>
            <person name="Siaut M."/>
            <person name="Stanley M."/>
            <person name="Sussman M.R."/>
            <person name="Taylor A.R."/>
            <person name="Vardi A."/>
            <person name="von Dassow P."/>
            <person name="Vyverman W."/>
            <person name="Willis A."/>
            <person name="Wyrwicz L.S."/>
            <person name="Rokhsar D.S."/>
            <person name="Weissenbach J."/>
            <person name="Armbrust E.V."/>
            <person name="Green B.R."/>
            <person name="Van de Peer Y."/>
            <person name="Grigoriev I.V."/>
        </authorList>
    </citation>
    <scope>NUCLEOTIDE SEQUENCE [LARGE SCALE GENOMIC DNA]</scope>
    <source>
        <strain evidence="3 4">CCMP1335</strain>
    </source>
</reference>
<organism evidence="3 4">
    <name type="scientific">Thalassiosira pseudonana</name>
    <name type="common">Marine diatom</name>
    <name type="synonym">Cyclotella nana</name>
    <dbReference type="NCBI Taxonomy" id="35128"/>
    <lineage>
        <taxon>Eukaryota</taxon>
        <taxon>Sar</taxon>
        <taxon>Stramenopiles</taxon>
        <taxon>Ochrophyta</taxon>
        <taxon>Bacillariophyta</taxon>
        <taxon>Coscinodiscophyceae</taxon>
        <taxon>Thalassiosirophycidae</taxon>
        <taxon>Thalassiosirales</taxon>
        <taxon>Thalassiosiraceae</taxon>
        <taxon>Thalassiosira</taxon>
    </lineage>
</organism>
<dbReference type="Gene3D" id="2.20.70.10">
    <property type="match status" value="1"/>
</dbReference>
<gene>
    <name evidence="3" type="ORF">THAPSDRAFT_24165</name>
</gene>
<feature type="compositionally biased region" description="Low complexity" evidence="1">
    <location>
        <begin position="61"/>
        <end position="82"/>
    </location>
</feature>
<feature type="compositionally biased region" description="Basic and acidic residues" evidence="1">
    <location>
        <begin position="39"/>
        <end position="53"/>
    </location>
</feature>
<feature type="compositionally biased region" description="Low complexity" evidence="1">
    <location>
        <begin position="107"/>
        <end position="119"/>
    </location>
</feature>
<dbReference type="PROSITE" id="PS01159">
    <property type="entry name" value="WW_DOMAIN_1"/>
    <property type="match status" value="1"/>
</dbReference>
<dbReference type="PaxDb" id="35128-Thaps24165"/>
<dbReference type="HOGENOM" id="CLU_324056_0_0_1"/>
<name>B8C9D0_THAPS</name>
<feature type="domain" description="WW" evidence="2">
    <location>
        <begin position="636"/>
        <end position="661"/>
    </location>
</feature>
<dbReference type="GeneID" id="7445877"/>
<dbReference type="EMBL" id="CM000646">
    <property type="protein sequence ID" value="EED89832.1"/>
    <property type="molecule type" value="Genomic_DNA"/>
</dbReference>
<feature type="compositionally biased region" description="Low complexity" evidence="1">
    <location>
        <begin position="726"/>
        <end position="746"/>
    </location>
</feature>
<feature type="compositionally biased region" description="Basic and acidic residues" evidence="1">
    <location>
        <begin position="388"/>
        <end position="407"/>
    </location>
</feature>
<feature type="compositionally biased region" description="Polar residues" evidence="1">
    <location>
        <begin position="600"/>
        <end position="618"/>
    </location>
</feature>
<evidence type="ECO:0000313" key="3">
    <source>
        <dbReference type="EMBL" id="EED89832.1"/>
    </source>
</evidence>
<dbReference type="AlphaFoldDB" id="B8C9D0"/>
<keyword evidence="4" id="KW-1185">Reference proteome</keyword>
<dbReference type="InParanoid" id="B8C9D0"/>
<feature type="compositionally biased region" description="Basic residues" evidence="1">
    <location>
        <begin position="716"/>
        <end position="725"/>
    </location>
</feature>
<evidence type="ECO:0000256" key="1">
    <source>
        <dbReference type="SAM" id="MobiDB-lite"/>
    </source>
</evidence>
<evidence type="ECO:0000313" key="4">
    <source>
        <dbReference type="Proteomes" id="UP000001449"/>
    </source>
</evidence>
<feature type="region of interest" description="Disordered" evidence="1">
    <location>
        <begin position="1"/>
        <end position="172"/>
    </location>
</feature>